<sequence length="46" mass="5577">MILTKPDFKSQIWLYFEVHFFGVLTAYWIENLIILDYLHKFIQLGA</sequence>
<keyword evidence="3" id="KW-1185">Reference proteome</keyword>
<comment type="caution">
    <text evidence="2">The sequence shown here is derived from an EMBL/GenBank/DDBJ whole genome shotgun (WGS) entry which is preliminary data.</text>
</comment>
<evidence type="ECO:0000313" key="2">
    <source>
        <dbReference type="EMBL" id="EET79061.1"/>
    </source>
</evidence>
<proteinExistence type="predicted"/>
<dbReference type="AlphaFoldDB" id="C6RI31"/>
<gene>
    <name evidence="2" type="ORF">CAMSH0001_1141</name>
</gene>
<evidence type="ECO:0000256" key="1">
    <source>
        <dbReference type="SAM" id="Phobius"/>
    </source>
</evidence>
<name>C6RI31_9BACT</name>
<dbReference type="EMBL" id="ACVQ01000028">
    <property type="protein sequence ID" value="EET79061.1"/>
    <property type="molecule type" value="Genomic_DNA"/>
</dbReference>
<reference evidence="2 3" key="1">
    <citation type="submission" date="2009-07" db="EMBL/GenBank/DDBJ databases">
        <authorList>
            <person name="Madupu R."/>
            <person name="Sebastian Y."/>
            <person name="Durkin A.S."/>
            <person name="Torralba M."/>
            <person name="Methe B."/>
            <person name="Sutton G.G."/>
            <person name="Strausberg R.L."/>
            <person name="Nelson K.E."/>
        </authorList>
    </citation>
    <scope>NUCLEOTIDE SEQUENCE [LARGE SCALE GENOMIC DNA]</scope>
    <source>
        <strain evidence="2 3">RM3277</strain>
    </source>
</reference>
<dbReference type="Proteomes" id="UP000003107">
    <property type="component" value="Unassembled WGS sequence"/>
</dbReference>
<feature type="transmembrane region" description="Helical" evidence="1">
    <location>
        <begin position="12"/>
        <end position="29"/>
    </location>
</feature>
<accession>C6RI31</accession>
<keyword evidence="1" id="KW-1133">Transmembrane helix</keyword>
<evidence type="ECO:0000313" key="3">
    <source>
        <dbReference type="Proteomes" id="UP000003107"/>
    </source>
</evidence>
<organism evidence="2 3">
    <name type="scientific">Campylobacter showae RM3277</name>
    <dbReference type="NCBI Taxonomy" id="553219"/>
    <lineage>
        <taxon>Bacteria</taxon>
        <taxon>Pseudomonadati</taxon>
        <taxon>Campylobacterota</taxon>
        <taxon>Epsilonproteobacteria</taxon>
        <taxon>Campylobacterales</taxon>
        <taxon>Campylobacteraceae</taxon>
        <taxon>Campylobacter</taxon>
    </lineage>
</organism>
<dbReference type="STRING" id="553219.CAMSH0001_1141"/>
<keyword evidence="1" id="KW-0472">Membrane</keyword>
<protein>
    <submittedName>
        <fullName evidence="2">Uncharacterized protein</fullName>
    </submittedName>
</protein>
<keyword evidence="1" id="KW-0812">Transmembrane</keyword>